<dbReference type="KEGG" id="psco:LY89DRAFT_689916"/>
<keyword evidence="3" id="KW-1185">Reference proteome</keyword>
<feature type="compositionally biased region" description="Gly residues" evidence="1">
    <location>
        <begin position="119"/>
        <end position="128"/>
    </location>
</feature>
<evidence type="ECO:0000256" key="1">
    <source>
        <dbReference type="SAM" id="MobiDB-lite"/>
    </source>
</evidence>
<proteinExistence type="predicted"/>
<gene>
    <name evidence="2" type="ORF">LY89DRAFT_689916</name>
</gene>
<dbReference type="EMBL" id="KQ947430">
    <property type="protein sequence ID" value="KUJ10077.1"/>
    <property type="molecule type" value="Genomic_DNA"/>
</dbReference>
<feature type="compositionally biased region" description="Basic and acidic residues" evidence="1">
    <location>
        <begin position="138"/>
        <end position="147"/>
    </location>
</feature>
<evidence type="ECO:0000313" key="3">
    <source>
        <dbReference type="Proteomes" id="UP000070700"/>
    </source>
</evidence>
<feature type="region of interest" description="Disordered" evidence="1">
    <location>
        <begin position="57"/>
        <end position="78"/>
    </location>
</feature>
<accession>A0A132BEH1</accession>
<dbReference type="Proteomes" id="UP000070700">
    <property type="component" value="Unassembled WGS sequence"/>
</dbReference>
<dbReference type="AlphaFoldDB" id="A0A132BEH1"/>
<protein>
    <submittedName>
        <fullName evidence="2">Uncharacterized protein</fullName>
    </submittedName>
</protein>
<dbReference type="RefSeq" id="XP_018064432.1">
    <property type="nucleotide sequence ID" value="XM_018215996.1"/>
</dbReference>
<sequence length="174" mass="18975">MEHLTDAEFQQEIRKHQERIRQRDAAGLRPPGTSAWTGLSPADRETAFQIVREMARRRRLRGEPKPPRPTRICTEDDMNIGHDQIHAIAATRQQAYARLQAAQNGGVGVGYGSERPGSGIQGSGGGYGRRLSGSQAELLRKQLDVMNRRGSGSGGSQSGKSKKRSEYPPGSGRG</sequence>
<reference evidence="2 3" key="1">
    <citation type="submission" date="2015-10" db="EMBL/GenBank/DDBJ databases">
        <title>Full genome of DAOMC 229536 Phialocephala scopiformis, a fungal endophyte of spruce producing the potent anti-insectan compound rugulosin.</title>
        <authorList>
            <consortium name="DOE Joint Genome Institute"/>
            <person name="Walker A.K."/>
            <person name="Frasz S.L."/>
            <person name="Seifert K.A."/>
            <person name="Miller J.D."/>
            <person name="Mondo S.J."/>
            <person name="Labutti K."/>
            <person name="Lipzen A."/>
            <person name="Dockter R."/>
            <person name="Kennedy M."/>
            <person name="Grigoriev I.V."/>
            <person name="Spatafora J.W."/>
        </authorList>
    </citation>
    <scope>NUCLEOTIDE SEQUENCE [LARGE SCALE GENOMIC DNA]</scope>
    <source>
        <strain evidence="2 3">CBS 120377</strain>
    </source>
</reference>
<organism evidence="2 3">
    <name type="scientific">Mollisia scopiformis</name>
    <name type="common">Conifer needle endophyte fungus</name>
    <name type="synonym">Phialocephala scopiformis</name>
    <dbReference type="NCBI Taxonomy" id="149040"/>
    <lineage>
        <taxon>Eukaryota</taxon>
        <taxon>Fungi</taxon>
        <taxon>Dikarya</taxon>
        <taxon>Ascomycota</taxon>
        <taxon>Pezizomycotina</taxon>
        <taxon>Leotiomycetes</taxon>
        <taxon>Helotiales</taxon>
        <taxon>Mollisiaceae</taxon>
        <taxon>Mollisia</taxon>
    </lineage>
</organism>
<feature type="compositionally biased region" description="Basic and acidic residues" evidence="1">
    <location>
        <begin position="17"/>
        <end position="26"/>
    </location>
</feature>
<name>A0A132BEH1_MOLSC</name>
<dbReference type="GeneID" id="28825722"/>
<feature type="region of interest" description="Disordered" evidence="1">
    <location>
        <begin position="105"/>
        <end position="174"/>
    </location>
</feature>
<evidence type="ECO:0000313" key="2">
    <source>
        <dbReference type="EMBL" id="KUJ10077.1"/>
    </source>
</evidence>
<dbReference type="InParanoid" id="A0A132BEH1"/>
<feature type="region of interest" description="Disordered" evidence="1">
    <location>
        <begin position="17"/>
        <end position="41"/>
    </location>
</feature>